<evidence type="ECO:0000313" key="3">
    <source>
        <dbReference type="Proteomes" id="UP000188268"/>
    </source>
</evidence>
<evidence type="ECO:0000313" key="2">
    <source>
        <dbReference type="EMBL" id="OMP12123.1"/>
    </source>
</evidence>
<evidence type="ECO:0000256" key="1">
    <source>
        <dbReference type="SAM" id="SignalP"/>
    </source>
</evidence>
<accession>A0A1R3KYE5</accession>
<dbReference type="Gramene" id="OMP12123">
    <property type="protein sequence ID" value="OMP12123"/>
    <property type="gene ID" value="CCACVL1_00114"/>
</dbReference>
<organism evidence="2 3">
    <name type="scientific">Corchorus capsularis</name>
    <name type="common">Jute</name>
    <dbReference type="NCBI Taxonomy" id="210143"/>
    <lineage>
        <taxon>Eukaryota</taxon>
        <taxon>Viridiplantae</taxon>
        <taxon>Streptophyta</taxon>
        <taxon>Embryophyta</taxon>
        <taxon>Tracheophyta</taxon>
        <taxon>Spermatophyta</taxon>
        <taxon>Magnoliopsida</taxon>
        <taxon>eudicotyledons</taxon>
        <taxon>Gunneridae</taxon>
        <taxon>Pentapetalae</taxon>
        <taxon>rosids</taxon>
        <taxon>malvids</taxon>
        <taxon>Malvales</taxon>
        <taxon>Malvaceae</taxon>
        <taxon>Grewioideae</taxon>
        <taxon>Apeibeae</taxon>
        <taxon>Corchorus</taxon>
    </lineage>
</organism>
<proteinExistence type="predicted"/>
<sequence>MKLKHAFGWLLVVAQPCSCSSPQSNSSLPLPLCTLCTAQQPSDLQLGDHLF</sequence>
<dbReference type="EMBL" id="AWWV01000407">
    <property type="protein sequence ID" value="OMP12123.1"/>
    <property type="molecule type" value="Genomic_DNA"/>
</dbReference>
<feature type="signal peptide" evidence="1">
    <location>
        <begin position="1"/>
        <end position="19"/>
    </location>
</feature>
<reference evidence="2 3" key="1">
    <citation type="submission" date="2013-09" db="EMBL/GenBank/DDBJ databases">
        <title>Corchorus capsularis genome sequencing.</title>
        <authorList>
            <person name="Alam M."/>
            <person name="Haque M.S."/>
            <person name="Islam M.S."/>
            <person name="Emdad E.M."/>
            <person name="Islam M.M."/>
            <person name="Ahmed B."/>
            <person name="Halim A."/>
            <person name="Hossen Q.M.M."/>
            <person name="Hossain M.Z."/>
            <person name="Ahmed R."/>
            <person name="Khan M.M."/>
            <person name="Islam R."/>
            <person name="Rashid M.M."/>
            <person name="Khan S.A."/>
            <person name="Rahman M.S."/>
            <person name="Alam M."/>
        </authorList>
    </citation>
    <scope>NUCLEOTIDE SEQUENCE [LARGE SCALE GENOMIC DNA]</scope>
    <source>
        <strain evidence="3">cv. CVL-1</strain>
        <tissue evidence="2">Whole seedling</tissue>
    </source>
</reference>
<protein>
    <submittedName>
        <fullName evidence="2">Uncharacterized protein</fullName>
    </submittedName>
</protein>
<dbReference type="Proteomes" id="UP000188268">
    <property type="component" value="Unassembled WGS sequence"/>
</dbReference>
<dbReference type="AlphaFoldDB" id="A0A1R3KYE5"/>
<feature type="chain" id="PRO_5012345193" evidence="1">
    <location>
        <begin position="20"/>
        <end position="51"/>
    </location>
</feature>
<gene>
    <name evidence="2" type="ORF">CCACVL1_00114</name>
</gene>
<keyword evidence="1" id="KW-0732">Signal</keyword>
<comment type="caution">
    <text evidence="2">The sequence shown here is derived from an EMBL/GenBank/DDBJ whole genome shotgun (WGS) entry which is preliminary data.</text>
</comment>
<keyword evidence="3" id="KW-1185">Reference proteome</keyword>
<name>A0A1R3KYE5_COCAP</name>